<gene>
    <name evidence="1" type="ORF">AAE3_LOCUS7300</name>
</gene>
<proteinExistence type="predicted"/>
<sequence>MSMPTFNISMFNVNIDTPLLTQLKTTTPTRTFQFSPDQAKPDMQGSTHHYIEEETHTSCTTCTVSGGGRCSACEQLLVLYKKIEGRLKALQQLQIAVFELKSQQNRQHDLLVNRLPAELLVQIFTKLLPPRPGHQPSTFFQPLIRDEEEPEPPSWATKSGPSTLSRVCRRWRDVIRSTPQMWTSIVVNVDQEEKEYAEFVNEQFLRSGALPVWVKVHQPSHGYTSSSRQTLPPPHTVRLLDIVNTHSARWKSLKICLGTSMLQYVCGNPQSNCQLYNTCR</sequence>
<protein>
    <recommendedName>
        <fullName evidence="3">F-box domain-containing protein</fullName>
    </recommendedName>
</protein>
<accession>A0A8S0VWC7</accession>
<evidence type="ECO:0000313" key="1">
    <source>
        <dbReference type="EMBL" id="CAA7264964.1"/>
    </source>
</evidence>
<reference evidence="1 2" key="1">
    <citation type="submission" date="2020-01" db="EMBL/GenBank/DDBJ databases">
        <authorList>
            <person name="Gupta K D."/>
        </authorList>
    </citation>
    <scope>NUCLEOTIDE SEQUENCE [LARGE SCALE GENOMIC DNA]</scope>
</reference>
<evidence type="ECO:0000313" key="2">
    <source>
        <dbReference type="Proteomes" id="UP000467700"/>
    </source>
</evidence>
<organism evidence="1 2">
    <name type="scientific">Cyclocybe aegerita</name>
    <name type="common">Black poplar mushroom</name>
    <name type="synonym">Agrocybe aegerita</name>
    <dbReference type="NCBI Taxonomy" id="1973307"/>
    <lineage>
        <taxon>Eukaryota</taxon>
        <taxon>Fungi</taxon>
        <taxon>Dikarya</taxon>
        <taxon>Basidiomycota</taxon>
        <taxon>Agaricomycotina</taxon>
        <taxon>Agaricomycetes</taxon>
        <taxon>Agaricomycetidae</taxon>
        <taxon>Agaricales</taxon>
        <taxon>Agaricineae</taxon>
        <taxon>Bolbitiaceae</taxon>
        <taxon>Cyclocybe</taxon>
    </lineage>
</organism>
<keyword evidence="2" id="KW-1185">Reference proteome</keyword>
<dbReference type="AlphaFoldDB" id="A0A8S0VWC7"/>
<comment type="caution">
    <text evidence="1">The sequence shown here is derived from an EMBL/GenBank/DDBJ whole genome shotgun (WGS) entry which is preliminary data.</text>
</comment>
<dbReference type="Proteomes" id="UP000467700">
    <property type="component" value="Unassembled WGS sequence"/>
</dbReference>
<dbReference type="EMBL" id="CACVBS010000046">
    <property type="protein sequence ID" value="CAA7264964.1"/>
    <property type="molecule type" value="Genomic_DNA"/>
</dbReference>
<dbReference type="OrthoDB" id="3070929at2759"/>
<name>A0A8S0VWC7_CYCAE</name>
<dbReference type="Gene3D" id="1.20.1280.50">
    <property type="match status" value="1"/>
</dbReference>
<evidence type="ECO:0008006" key="3">
    <source>
        <dbReference type="Google" id="ProtNLM"/>
    </source>
</evidence>